<keyword evidence="2" id="KW-0472">Membrane</keyword>
<dbReference type="EMBL" id="CP033221">
    <property type="protein sequence ID" value="AZV80887.1"/>
    <property type="molecule type" value="Genomic_DNA"/>
</dbReference>
<proteinExistence type="predicted"/>
<evidence type="ECO:0000256" key="2">
    <source>
        <dbReference type="SAM" id="Phobius"/>
    </source>
</evidence>
<dbReference type="RefSeq" id="WP_127751387.1">
    <property type="nucleotide sequence ID" value="NZ_CP033221.1"/>
</dbReference>
<evidence type="ECO:0000313" key="3">
    <source>
        <dbReference type="EMBL" id="AZV80887.1"/>
    </source>
</evidence>
<dbReference type="KEGG" id="sedi:EBB79_23425"/>
<feature type="transmembrane region" description="Helical" evidence="2">
    <location>
        <begin position="17"/>
        <end position="39"/>
    </location>
</feature>
<keyword evidence="2" id="KW-1133">Transmembrane helix</keyword>
<organism evidence="3 4">
    <name type="scientific">Parasedimentitalea marina</name>
    <dbReference type="NCBI Taxonomy" id="2483033"/>
    <lineage>
        <taxon>Bacteria</taxon>
        <taxon>Pseudomonadati</taxon>
        <taxon>Pseudomonadota</taxon>
        <taxon>Alphaproteobacteria</taxon>
        <taxon>Rhodobacterales</taxon>
        <taxon>Paracoccaceae</taxon>
        <taxon>Parasedimentitalea</taxon>
    </lineage>
</organism>
<reference evidence="3 4" key="1">
    <citation type="submission" date="2018-10" db="EMBL/GenBank/DDBJ databases">
        <title>Parasedimentitalea marina sp. nov., a psychrophilic bacterium isolated from deep seawater of the New Britain Trench.</title>
        <authorList>
            <person name="Cao J."/>
        </authorList>
    </citation>
    <scope>NUCLEOTIDE SEQUENCE [LARGE SCALE GENOMIC DNA]</scope>
    <source>
        <strain evidence="3 4">W43</strain>
        <plasmid evidence="3 4">pW43B</plasmid>
    </source>
</reference>
<geneLocation type="plasmid" evidence="3 4">
    <name>pW43B</name>
</geneLocation>
<evidence type="ECO:0000313" key="4">
    <source>
        <dbReference type="Proteomes" id="UP000283063"/>
    </source>
</evidence>
<protein>
    <submittedName>
        <fullName evidence="3">Uncharacterized protein</fullName>
    </submittedName>
</protein>
<name>A0A3T0NA47_9RHOB</name>
<feature type="transmembrane region" description="Helical" evidence="2">
    <location>
        <begin position="45"/>
        <end position="68"/>
    </location>
</feature>
<dbReference type="Proteomes" id="UP000283063">
    <property type="component" value="Plasmid pW43B"/>
</dbReference>
<keyword evidence="3" id="KW-0614">Plasmid</keyword>
<accession>A0A3T0NA47</accession>
<evidence type="ECO:0000256" key="1">
    <source>
        <dbReference type="SAM" id="MobiDB-lite"/>
    </source>
</evidence>
<sequence>MTVLSVKLENEQDFGGAMAWVGFTIGALVAVVVATLAYTVLGLPLWVVLLSYPVIGILVALAVLLSLVARSEGAKTSETSSRKQPKVPARLG</sequence>
<keyword evidence="2" id="KW-0812">Transmembrane</keyword>
<feature type="region of interest" description="Disordered" evidence="1">
    <location>
        <begin position="71"/>
        <end position="92"/>
    </location>
</feature>
<dbReference type="AlphaFoldDB" id="A0A3T0NA47"/>
<keyword evidence="4" id="KW-1185">Reference proteome</keyword>
<gene>
    <name evidence="3" type="ORF">EBB79_23425</name>
</gene>